<evidence type="ECO:0000256" key="2">
    <source>
        <dbReference type="SAM" id="Coils"/>
    </source>
</evidence>
<feature type="region of interest" description="Disordered" evidence="3">
    <location>
        <begin position="37"/>
        <end position="69"/>
    </location>
</feature>
<dbReference type="Proteomes" id="UP000019804">
    <property type="component" value="Unassembled WGS sequence"/>
</dbReference>
<dbReference type="STRING" id="1388766.A0A017SAX7"/>
<keyword evidence="6" id="KW-1185">Reference proteome</keyword>
<dbReference type="EMBL" id="KK088428">
    <property type="protein sequence ID" value="EYE94057.1"/>
    <property type="molecule type" value="Genomic_DNA"/>
</dbReference>
<organism evidence="5 6">
    <name type="scientific">Aspergillus ruber (strain CBS 135680)</name>
    <dbReference type="NCBI Taxonomy" id="1388766"/>
    <lineage>
        <taxon>Eukaryota</taxon>
        <taxon>Fungi</taxon>
        <taxon>Dikarya</taxon>
        <taxon>Ascomycota</taxon>
        <taxon>Pezizomycotina</taxon>
        <taxon>Eurotiomycetes</taxon>
        <taxon>Eurotiomycetidae</taxon>
        <taxon>Eurotiales</taxon>
        <taxon>Aspergillaceae</taxon>
        <taxon>Aspergillus</taxon>
        <taxon>Aspergillus subgen. Aspergillus</taxon>
    </lineage>
</organism>
<dbReference type="CDD" id="cd22887">
    <property type="entry name" value="Atg16_CCD"/>
    <property type="match status" value="1"/>
</dbReference>
<evidence type="ECO:0000256" key="3">
    <source>
        <dbReference type="SAM" id="MobiDB-lite"/>
    </source>
</evidence>
<evidence type="ECO:0000259" key="4">
    <source>
        <dbReference type="Pfam" id="PF08614"/>
    </source>
</evidence>
<evidence type="ECO:0000256" key="1">
    <source>
        <dbReference type="ARBA" id="ARBA00005331"/>
    </source>
</evidence>
<dbReference type="HOGENOM" id="CLU_082752_0_0_1"/>
<dbReference type="GeneID" id="63692799"/>
<evidence type="ECO:0000313" key="6">
    <source>
        <dbReference type="Proteomes" id="UP000019804"/>
    </source>
</evidence>
<dbReference type="Pfam" id="PF08614">
    <property type="entry name" value="ATG16"/>
    <property type="match status" value="1"/>
</dbReference>
<dbReference type="RefSeq" id="XP_040637745.1">
    <property type="nucleotide sequence ID" value="XM_040777675.1"/>
</dbReference>
<dbReference type="Gene3D" id="1.20.5.170">
    <property type="match status" value="1"/>
</dbReference>
<sequence>MAHWREEYSAALTARDRREKANVGLYNAYTQLADRTAKAVPTSADAQQHTRATSPAGKPAGNPLRRPDSSLQDALTATRADLTEAQRSRAELQDRLARISADLEKLRKRSAQDGKRINALEGERTHLQLRLKDRDEELRGKAKLLDDFQDELATLNLQLNMAEEQSNRLQRENQELVDRWMARMGKEAEAMNDASRYS</sequence>
<feature type="compositionally biased region" description="Polar residues" evidence="3">
    <location>
        <begin position="44"/>
        <end position="53"/>
    </location>
</feature>
<evidence type="ECO:0000313" key="5">
    <source>
        <dbReference type="EMBL" id="EYE94057.1"/>
    </source>
</evidence>
<feature type="domain" description="Autophagy-related protein 16" evidence="4">
    <location>
        <begin position="7"/>
        <end position="192"/>
    </location>
</feature>
<dbReference type="SUPFAM" id="SSF57997">
    <property type="entry name" value="Tropomyosin"/>
    <property type="match status" value="1"/>
</dbReference>
<keyword evidence="2" id="KW-0175">Coiled coil</keyword>
<proteinExistence type="inferred from homology"/>
<accession>A0A017SAX7</accession>
<dbReference type="OrthoDB" id="8949486at2759"/>
<dbReference type="InterPro" id="IPR013923">
    <property type="entry name" value="Autophagy-rel_prot_16_dom"/>
</dbReference>
<reference evidence="6" key="1">
    <citation type="journal article" date="2014" name="Nat. Commun.">
        <title>Genomic adaptations of the halophilic Dead Sea filamentous fungus Eurotium rubrum.</title>
        <authorList>
            <person name="Kis-Papo T."/>
            <person name="Weig A.R."/>
            <person name="Riley R."/>
            <person name="Persoh D."/>
            <person name="Salamov A."/>
            <person name="Sun H."/>
            <person name="Lipzen A."/>
            <person name="Wasser S.P."/>
            <person name="Rambold G."/>
            <person name="Grigoriev I.V."/>
            <person name="Nevo E."/>
        </authorList>
    </citation>
    <scope>NUCLEOTIDE SEQUENCE [LARGE SCALE GENOMIC DNA]</scope>
    <source>
        <strain evidence="6">CBS 135680</strain>
    </source>
</reference>
<dbReference type="AlphaFoldDB" id="A0A017SAX7"/>
<protein>
    <submittedName>
        <fullName evidence="5">Autophagy protein 16</fullName>
    </submittedName>
</protein>
<feature type="coiled-coil region" evidence="2">
    <location>
        <begin position="75"/>
        <end position="179"/>
    </location>
</feature>
<name>A0A017SAX7_ASPRC</name>
<comment type="similarity">
    <text evidence="1">Belongs to the ATG16 family.</text>
</comment>
<gene>
    <name evidence="5" type="ORF">EURHEDRAFT_105846</name>
</gene>